<sequence>MTRFYVMFTILVFFMMSFLIHGCNPSLGGENNLAVEVNEPPANFENYNNICHSSSNESVRHAAAVEMAKTAKSFDDWDQVGICANWGGDLENTVAHKMFGLAVISDEFIEAYLLASRTNDTALANAARLKMFDMADVSGDFHSWFHVTLASRYDDEDMFFTSLYQMSDVAVTTDDWTWVFKMSPPSDTDNTYYRPLALEKLNKLTPSFDNWLDIAIKTYYEDGKNSQKTFQMVLIKMSQTAEDYYDWKWVYKFAPAGSDLQKLAFRKMAKLAE</sequence>
<evidence type="ECO:0000313" key="1">
    <source>
        <dbReference type="EMBL" id="PIT88106.1"/>
    </source>
</evidence>
<dbReference type="AlphaFoldDB" id="A0A2M6W5Q2"/>
<protein>
    <submittedName>
        <fullName evidence="1">Uncharacterized protein</fullName>
    </submittedName>
</protein>
<gene>
    <name evidence="1" type="ORF">COU29_03790</name>
</gene>
<name>A0A2M6W5Q2_9BACT</name>
<evidence type="ECO:0000313" key="2">
    <source>
        <dbReference type="Proteomes" id="UP000231426"/>
    </source>
</evidence>
<comment type="caution">
    <text evidence="1">The sequence shown here is derived from an EMBL/GenBank/DDBJ whole genome shotgun (WGS) entry which is preliminary data.</text>
</comment>
<dbReference type="Proteomes" id="UP000231426">
    <property type="component" value="Unassembled WGS sequence"/>
</dbReference>
<reference evidence="2" key="1">
    <citation type="submission" date="2017-09" db="EMBL/GenBank/DDBJ databases">
        <title>Depth-based differentiation of microbial function through sediment-hosted aquifers and enrichment of novel symbionts in the deep terrestrial subsurface.</title>
        <authorList>
            <person name="Probst A.J."/>
            <person name="Ladd B."/>
            <person name="Jarett J.K."/>
            <person name="Geller-Mcgrath D.E."/>
            <person name="Sieber C.M.K."/>
            <person name="Emerson J.B."/>
            <person name="Anantharaman K."/>
            <person name="Thomas B.C."/>
            <person name="Malmstrom R."/>
            <person name="Stieglmeier M."/>
            <person name="Klingl A."/>
            <person name="Woyke T."/>
            <person name="Ryan C.M."/>
            <person name="Banfield J.F."/>
        </authorList>
    </citation>
    <scope>NUCLEOTIDE SEQUENCE [LARGE SCALE GENOMIC DNA]</scope>
</reference>
<dbReference type="EMBL" id="PFBV01000005">
    <property type="protein sequence ID" value="PIT88106.1"/>
    <property type="molecule type" value="Genomic_DNA"/>
</dbReference>
<accession>A0A2M6W5Q2</accession>
<proteinExistence type="predicted"/>
<organism evidence="1 2">
    <name type="scientific">Candidatus Magasanikbacteria bacterium CG10_big_fil_rev_8_21_14_0_10_36_32</name>
    <dbReference type="NCBI Taxonomy" id="1974646"/>
    <lineage>
        <taxon>Bacteria</taxon>
        <taxon>Candidatus Magasanikiibacteriota</taxon>
    </lineage>
</organism>